<evidence type="ECO:0000313" key="1">
    <source>
        <dbReference type="EMBL" id="KPQ32314.1"/>
    </source>
</evidence>
<dbReference type="EMBL" id="LJZR01000061">
    <property type="protein sequence ID" value="KPQ32314.1"/>
    <property type="molecule type" value="Genomic_DNA"/>
</dbReference>
<comment type="caution">
    <text evidence="1">The sequence shown here is derived from an EMBL/GenBank/DDBJ whole genome shotgun (WGS) entry which is preliminary data.</text>
</comment>
<name>A0A0N8KLZ5_9CYAN</name>
<sequence>MSSPDGGNRFSTQAFTLMGSYQNADRYYVMPAEVVLSQQQPNMALNYLYVGTSQAPEDSLYAMLKLVLTRKTPLQPAIESVRERCPNAVVTPIPVSSKACWHLELAGQAPLVQSFAWEEAETAIIYQRLPSEIANLIYGGLRNNRLLVQAAIELEIAAFVPRFPARVSFHTGELLAALGKWGDHTQKIPLNTLQQTLITQLDSLPMTIHSDEAVQLTHPPAFTEALLGHIRMFLARNLPATLIATGACIQLNTIDNNLSLPETMVWDFRTPLLASFYYLYRFDPFTSVMKYVTTAGIDKIVSFTNIPPLPADLLSEQIYVNVSLPPNCKNIAQVKVNLRVEPQFSPHRSAQIKTVWLYPHKTESPYVTLKFRRPDQKIYTVQVTTITQSGERITSQKQEHTGDYLFIGSELLPNFVTIRASPQLLDAGDVTVAFFTDTKDEKAESFLAPTTLKRSYAVASYALPPESKTDLKIVATCTSHANNDDKVMTTLAAKTTTLTLFSYKEFSVHYIPVTVVFEERSQAIVLQFASEGQETSNNPVLLIFSPQQPESKFKYTPTDLFQYRYRYRSQLNDSFYGDWSPYQLPTKPLVIHSSRLAA</sequence>
<evidence type="ECO:0000313" key="2">
    <source>
        <dbReference type="Proteomes" id="UP000050465"/>
    </source>
</evidence>
<dbReference type="AlphaFoldDB" id="A0A0N8KLZ5"/>
<reference evidence="1 2" key="1">
    <citation type="submission" date="2015-09" db="EMBL/GenBank/DDBJ databases">
        <title>Identification and resolution of microdiversity through metagenomic sequencing of parallel consortia.</title>
        <authorList>
            <person name="Nelson W.C."/>
            <person name="Romine M.F."/>
            <person name="Lindemann S.R."/>
        </authorList>
    </citation>
    <scope>NUCLEOTIDE SEQUENCE [LARGE SCALE GENOMIC DNA]</scope>
    <source>
        <strain evidence="1">Ana</strain>
    </source>
</reference>
<accession>A0A0N8KLZ5</accession>
<dbReference type="Proteomes" id="UP000050465">
    <property type="component" value="Unassembled WGS sequence"/>
</dbReference>
<protein>
    <submittedName>
        <fullName evidence="1">Uncharacterized protein</fullName>
    </submittedName>
</protein>
<proteinExistence type="predicted"/>
<gene>
    <name evidence="1" type="ORF">HLUCCA11_21765</name>
</gene>
<organism evidence="1 2">
    <name type="scientific">Phormidesmis priestleyi Ana</name>
    <dbReference type="NCBI Taxonomy" id="1666911"/>
    <lineage>
        <taxon>Bacteria</taxon>
        <taxon>Bacillati</taxon>
        <taxon>Cyanobacteriota</taxon>
        <taxon>Cyanophyceae</taxon>
        <taxon>Leptolyngbyales</taxon>
        <taxon>Leptolyngbyaceae</taxon>
        <taxon>Phormidesmis</taxon>
    </lineage>
</organism>